<feature type="region of interest" description="Disordered" evidence="1">
    <location>
        <begin position="1"/>
        <end position="40"/>
    </location>
</feature>
<dbReference type="Proteomes" id="UP000585474">
    <property type="component" value="Unassembled WGS sequence"/>
</dbReference>
<comment type="caution">
    <text evidence="2">The sequence shown here is derived from an EMBL/GenBank/DDBJ whole genome shotgun (WGS) entry which is preliminary data.</text>
</comment>
<sequence length="237" mass="26497">MARQGGSDSEQDSNDRTGASRKSQKCGRGTFRPNTSVGSDGHFLLHSQPVASSYGFLSLPKKRRSLGSRPRVVGKRTPRFPVSKVALPKFLKHQTEELGTLCRLPNWNVERMRAELELTNPNLGNEMDENGFKGSMSSMEADNGDFADDRNYLIETKVVGPSELRKQRRLHGKKLEIDDSGYSHLDDIREACSGTEGGQNLGAFSEKLDFEVANRKLARILFSSFEKEKQKGLKGYR</sequence>
<dbReference type="AlphaFoldDB" id="A0A7J0GTB8"/>
<organism evidence="2 3">
    <name type="scientific">Actinidia rufa</name>
    <dbReference type="NCBI Taxonomy" id="165716"/>
    <lineage>
        <taxon>Eukaryota</taxon>
        <taxon>Viridiplantae</taxon>
        <taxon>Streptophyta</taxon>
        <taxon>Embryophyta</taxon>
        <taxon>Tracheophyta</taxon>
        <taxon>Spermatophyta</taxon>
        <taxon>Magnoliopsida</taxon>
        <taxon>eudicotyledons</taxon>
        <taxon>Gunneridae</taxon>
        <taxon>Pentapetalae</taxon>
        <taxon>asterids</taxon>
        <taxon>Ericales</taxon>
        <taxon>Actinidiaceae</taxon>
        <taxon>Actinidia</taxon>
    </lineage>
</organism>
<dbReference type="PANTHER" id="PTHR21689:SF2">
    <property type="entry name" value="PROTEIN LIN-9 HOMOLOG"/>
    <property type="match status" value="1"/>
</dbReference>
<dbReference type="GO" id="GO:0005654">
    <property type="term" value="C:nucleoplasm"/>
    <property type="evidence" value="ECO:0007669"/>
    <property type="project" value="TreeGrafter"/>
</dbReference>
<dbReference type="GO" id="GO:0051726">
    <property type="term" value="P:regulation of cell cycle"/>
    <property type="evidence" value="ECO:0007669"/>
    <property type="project" value="TreeGrafter"/>
</dbReference>
<dbReference type="OrthoDB" id="2339771at2759"/>
<reference evidence="2 3" key="1">
    <citation type="submission" date="2019-07" db="EMBL/GenBank/DDBJ databases">
        <title>De Novo Assembly of kiwifruit Actinidia rufa.</title>
        <authorList>
            <person name="Sugita-Konishi S."/>
            <person name="Sato K."/>
            <person name="Mori E."/>
            <person name="Abe Y."/>
            <person name="Kisaki G."/>
            <person name="Hamano K."/>
            <person name="Suezawa K."/>
            <person name="Otani M."/>
            <person name="Fukuda T."/>
            <person name="Manabe T."/>
            <person name="Gomi K."/>
            <person name="Tabuchi M."/>
            <person name="Akimitsu K."/>
            <person name="Kataoka I."/>
        </authorList>
    </citation>
    <scope>NUCLEOTIDE SEQUENCE [LARGE SCALE GENOMIC DNA]</scope>
    <source>
        <strain evidence="3">cv. Fuchu</strain>
    </source>
</reference>
<gene>
    <name evidence="2" type="ORF">Acr_24g0002130</name>
</gene>
<evidence type="ECO:0000256" key="1">
    <source>
        <dbReference type="SAM" id="MobiDB-lite"/>
    </source>
</evidence>
<dbReference type="GO" id="GO:0006351">
    <property type="term" value="P:DNA-templated transcription"/>
    <property type="evidence" value="ECO:0007669"/>
    <property type="project" value="InterPro"/>
</dbReference>
<dbReference type="InterPro" id="IPR010561">
    <property type="entry name" value="LIN-9/ALY1"/>
</dbReference>
<dbReference type="EMBL" id="BJWL01000024">
    <property type="protein sequence ID" value="GFZ14023.1"/>
    <property type="molecule type" value="Genomic_DNA"/>
</dbReference>
<keyword evidence="3" id="KW-1185">Reference proteome</keyword>
<dbReference type="GO" id="GO:0006357">
    <property type="term" value="P:regulation of transcription by RNA polymerase II"/>
    <property type="evidence" value="ECO:0007669"/>
    <property type="project" value="TreeGrafter"/>
</dbReference>
<protein>
    <submittedName>
        <fullName evidence="2">Uncharacterized protein</fullName>
    </submittedName>
</protein>
<dbReference type="GO" id="GO:0017053">
    <property type="term" value="C:transcription repressor complex"/>
    <property type="evidence" value="ECO:0007669"/>
    <property type="project" value="InterPro"/>
</dbReference>
<evidence type="ECO:0000313" key="3">
    <source>
        <dbReference type="Proteomes" id="UP000585474"/>
    </source>
</evidence>
<name>A0A7J0GTB8_9ERIC</name>
<evidence type="ECO:0000313" key="2">
    <source>
        <dbReference type="EMBL" id="GFZ14023.1"/>
    </source>
</evidence>
<dbReference type="GO" id="GO:0003677">
    <property type="term" value="F:DNA binding"/>
    <property type="evidence" value="ECO:0007669"/>
    <property type="project" value="TreeGrafter"/>
</dbReference>
<accession>A0A7J0GTB8</accession>
<proteinExistence type="predicted"/>
<dbReference type="PANTHER" id="PTHR21689">
    <property type="entry name" value="LIN-9"/>
    <property type="match status" value="1"/>
</dbReference>